<feature type="domain" description="Glycosyltransferase subfamily 4-like N-terminal" evidence="4">
    <location>
        <begin position="14"/>
        <end position="188"/>
    </location>
</feature>
<dbReference type="SUPFAM" id="SSF53756">
    <property type="entry name" value="UDP-Glycosyltransferase/glycogen phosphorylase"/>
    <property type="match status" value="1"/>
</dbReference>
<dbReference type="Proteomes" id="UP000317043">
    <property type="component" value="Unassembled WGS sequence"/>
</dbReference>
<keyword evidence="6" id="KW-1185">Reference proteome</keyword>
<sequence length="647" mass="72879">MKVLFLAHSVENVGGTIRATLNTASALTDLGHSVEIGAVFRKRAEPLFKLDNRVRVWPLVDLTRRSGLITKLQSRRPSRLYPPGDTRTAQFHRLTDLRVARFLSESDADVIIGTRPGLNVYVANLAPAHAVKIGQEHLFLEHHKPELRAVLERQYCRLDAVVTVSAADAANYRHELPELADRMHFIPNSIQPTPLPPSTGDTKLIMAAGRIESPKRFDVLLKAFADVHHRHPDWRLRIYGTGSRLESLRALATRLRLGDAVSFMGQRTPLDPEWAKATIAVSTSRRESFGLTLVEAMDCGVPVVSTACPHGPPEIITDGVDGLLTPVDDVEAVTKGLCRLIEDPQLRYEMGQAARRTARDYYPRAVGRQYEQLFTDLMRRRPDRVRRQRARRKYRPYPVVRRPVVHARTIDFTEVVFSGETGLRLVNGRHKLGLPATGRITADRLDEGVWTVTCSGEPVRAGRVDSRALLRGDTDMDGPEAVMVPFSDGDELRLRVWRRPAWAEIDYVAWDGDECKIAGRLLSPRRPRDLLIRLRDDPDAKVTVPATTEPDGRFRATVPAGLLNRPDDAPGLRHWDLWLTGDDTDIRLGRFFDDIAKRKSVQRFATVTTNDRRIEPYFTVHNELSIRVRNGEEALGGVTGSRRHQEP</sequence>
<evidence type="ECO:0000259" key="4">
    <source>
        <dbReference type="Pfam" id="PF13579"/>
    </source>
</evidence>
<organism evidence="5 6">
    <name type="scientific">Stackebrandtia endophytica</name>
    <dbReference type="NCBI Taxonomy" id="1496996"/>
    <lineage>
        <taxon>Bacteria</taxon>
        <taxon>Bacillati</taxon>
        <taxon>Actinomycetota</taxon>
        <taxon>Actinomycetes</taxon>
        <taxon>Glycomycetales</taxon>
        <taxon>Glycomycetaceae</taxon>
        <taxon>Stackebrandtia</taxon>
    </lineage>
</organism>
<accession>A0A543AVL3</accession>
<keyword evidence="1" id="KW-0328">Glycosyltransferase</keyword>
<dbReference type="RefSeq" id="WP_142038166.1">
    <property type="nucleotide sequence ID" value="NZ_JBHTGS010000001.1"/>
</dbReference>
<feature type="domain" description="Glycosyl transferase family 1" evidence="3">
    <location>
        <begin position="200"/>
        <end position="356"/>
    </location>
</feature>
<gene>
    <name evidence="5" type="ORF">FB566_2104</name>
</gene>
<evidence type="ECO:0000259" key="3">
    <source>
        <dbReference type="Pfam" id="PF00534"/>
    </source>
</evidence>
<dbReference type="PANTHER" id="PTHR12526">
    <property type="entry name" value="GLYCOSYLTRANSFERASE"/>
    <property type="match status" value="1"/>
</dbReference>
<dbReference type="Pfam" id="PF00534">
    <property type="entry name" value="Glycos_transf_1"/>
    <property type="match status" value="1"/>
</dbReference>
<reference evidence="5 6" key="1">
    <citation type="submission" date="2019-06" db="EMBL/GenBank/DDBJ databases">
        <title>Sequencing the genomes of 1000 actinobacteria strains.</title>
        <authorList>
            <person name="Klenk H.-P."/>
        </authorList>
    </citation>
    <scope>NUCLEOTIDE SEQUENCE [LARGE SCALE GENOMIC DNA]</scope>
    <source>
        <strain evidence="5 6">DSM 45928</strain>
    </source>
</reference>
<dbReference type="OrthoDB" id="570545at2"/>
<dbReference type="Gene3D" id="3.40.50.2000">
    <property type="entry name" value="Glycogen Phosphorylase B"/>
    <property type="match status" value="2"/>
</dbReference>
<evidence type="ECO:0000256" key="2">
    <source>
        <dbReference type="ARBA" id="ARBA00022679"/>
    </source>
</evidence>
<name>A0A543AVL3_9ACTN</name>
<comment type="caution">
    <text evidence="5">The sequence shown here is derived from an EMBL/GenBank/DDBJ whole genome shotgun (WGS) entry which is preliminary data.</text>
</comment>
<dbReference type="PANTHER" id="PTHR12526:SF627">
    <property type="entry name" value="D-RHAMNOSYLTRANSFERASE WBPZ"/>
    <property type="match status" value="1"/>
</dbReference>
<dbReference type="InParanoid" id="A0A543AVL3"/>
<dbReference type="CDD" id="cd03820">
    <property type="entry name" value="GT4_AmsD-like"/>
    <property type="match status" value="1"/>
</dbReference>
<dbReference type="GO" id="GO:0016757">
    <property type="term" value="F:glycosyltransferase activity"/>
    <property type="evidence" value="ECO:0007669"/>
    <property type="project" value="UniProtKB-KW"/>
</dbReference>
<dbReference type="EMBL" id="VFOW01000001">
    <property type="protein sequence ID" value="TQL76572.1"/>
    <property type="molecule type" value="Genomic_DNA"/>
</dbReference>
<protein>
    <submittedName>
        <fullName evidence="5">Glycosyltransferase involved in cell wall biosynthesis</fullName>
    </submittedName>
</protein>
<evidence type="ECO:0000256" key="1">
    <source>
        <dbReference type="ARBA" id="ARBA00022676"/>
    </source>
</evidence>
<keyword evidence="2 5" id="KW-0808">Transferase</keyword>
<dbReference type="InterPro" id="IPR028098">
    <property type="entry name" value="Glyco_trans_4-like_N"/>
</dbReference>
<dbReference type="AlphaFoldDB" id="A0A543AVL3"/>
<proteinExistence type="predicted"/>
<evidence type="ECO:0000313" key="5">
    <source>
        <dbReference type="EMBL" id="TQL76572.1"/>
    </source>
</evidence>
<dbReference type="Pfam" id="PF13579">
    <property type="entry name" value="Glyco_trans_4_4"/>
    <property type="match status" value="1"/>
</dbReference>
<dbReference type="InterPro" id="IPR001296">
    <property type="entry name" value="Glyco_trans_1"/>
</dbReference>
<evidence type="ECO:0000313" key="6">
    <source>
        <dbReference type="Proteomes" id="UP000317043"/>
    </source>
</evidence>